<dbReference type="RefSeq" id="WP_117849746.1">
    <property type="nucleotide sequence ID" value="NZ_JAOQJM010000004.1"/>
</dbReference>
<dbReference type="EMBL" id="JBBNFW010000134">
    <property type="protein sequence ID" value="MEQ2412588.1"/>
    <property type="molecule type" value="Genomic_DNA"/>
</dbReference>
<dbReference type="Gene3D" id="2.30.30.20">
    <property type="entry name" value="Aspartate carbamoyltransferase regulatory subunit, C-terminal domain"/>
    <property type="match status" value="1"/>
</dbReference>
<dbReference type="InterPro" id="IPR020542">
    <property type="entry name" value="Asp_carbamoyltrfase_reg_C"/>
</dbReference>
<evidence type="ECO:0000313" key="7">
    <source>
        <dbReference type="Proteomes" id="UP001470752"/>
    </source>
</evidence>
<evidence type="ECO:0000313" key="6">
    <source>
        <dbReference type="EMBL" id="MEQ2412588.1"/>
    </source>
</evidence>
<dbReference type="Gene3D" id="3.30.70.140">
    <property type="entry name" value="Aspartate carbamoyltransferase regulatory subunit, N-terminal domain"/>
    <property type="match status" value="1"/>
</dbReference>
<organism evidence="6 7">
    <name type="scientific">Blautia acetigignens</name>
    <dbReference type="NCBI Taxonomy" id="2981783"/>
    <lineage>
        <taxon>Bacteria</taxon>
        <taxon>Bacillati</taxon>
        <taxon>Bacillota</taxon>
        <taxon>Clostridia</taxon>
        <taxon>Lachnospirales</taxon>
        <taxon>Lachnospiraceae</taxon>
        <taxon>Blautia</taxon>
    </lineage>
</organism>
<comment type="caution">
    <text evidence="6">The sequence shown here is derived from an EMBL/GenBank/DDBJ whole genome shotgun (WGS) entry which is preliminary data.</text>
</comment>
<keyword evidence="7" id="KW-1185">Reference proteome</keyword>
<evidence type="ECO:0000256" key="3">
    <source>
        <dbReference type="ARBA" id="ARBA00022975"/>
    </source>
</evidence>
<evidence type="ECO:0000256" key="2">
    <source>
        <dbReference type="ARBA" id="ARBA00022833"/>
    </source>
</evidence>
<accession>A0ABV1CLI4</accession>
<dbReference type="PANTHER" id="PTHR35805">
    <property type="entry name" value="ASPARTATE CARBAMOYLTRANSFERASE REGULATORY CHAIN"/>
    <property type="match status" value="1"/>
</dbReference>
<dbReference type="InterPro" id="IPR020545">
    <property type="entry name" value="Asp_carbamoyltransf_reg_N"/>
</dbReference>
<reference evidence="6 7" key="1">
    <citation type="submission" date="2024-04" db="EMBL/GenBank/DDBJ databases">
        <title>Human intestinal bacterial collection.</title>
        <authorList>
            <person name="Pauvert C."/>
            <person name="Hitch T.C.A."/>
            <person name="Clavel T."/>
        </authorList>
    </citation>
    <scope>NUCLEOTIDE SEQUENCE [LARGE SCALE GENOMIC DNA]</scope>
    <source>
        <strain evidence="6 7">CLA-AA-H161</strain>
    </source>
</reference>
<dbReference type="Proteomes" id="UP001470752">
    <property type="component" value="Unassembled WGS sequence"/>
</dbReference>
<dbReference type="SUPFAM" id="SSF54893">
    <property type="entry name" value="Aspartate carbamoyltransferase, Regulatory-chain, N-terminal domain"/>
    <property type="match status" value="1"/>
</dbReference>
<evidence type="ECO:0000256" key="1">
    <source>
        <dbReference type="ARBA" id="ARBA00022723"/>
    </source>
</evidence>
<name>A0ABV1CLI4_9FIRM</name>
<feature type="domain" description="Aspartate carbamoyltransferase regulatory subunit N-terminal" evidence="4">
    <location>
        <begin position="2"/>
        <end position="90"/>
    </location>
</feature>
<dbReference type="PANTHER" id="PTHR35805:SF1">
    <property type="entry name" value="ASPARTATE CARBAMOYLTRANSFERASE REGULATORY CHAIN"/>
    <property type="match status" value="1"/>
</dbReference>
<keyword evidence="2" id="KW-0862">Zinc</keyword>
<sequence>MLKIESIQNGIVIDHIPAGKGMDIYKLLELDSQKQSVALLQSVRSEKYGCKDLIKIEGLTEPKRLEVLGYLNEGVTLIVICDGKVVKKYHPVPPRTLKNVIKCKNPRCITSTEANCEHIFKLSSSGKYRCIYCNQEASLLR</sequence>
<dbReference type="Pfam" id="PF01948">
    <property type="entry name" value="PyrI"/>
    <property type="match status" value="1"/>
</dbReference>
<dbReference type="SUPFAM" id="SSF57825">
    <property type="entry name" value="Aspartate carbamoyltransferase, Regulatory-chain, C-terminal domain"/>
    <property type="match status" value="1"/>
</dbReference>
<keyword evidence="3" id="KW-0665">Pyrimidine biosynthesis</keyword>
<dbReference type="InterPro" id="IPR002801">
    <property type="entry name" value="Asp_carbamoylTrfase_reg"/>
</dbReference>
<protein>
    <submittedName>
        <fullName evidence="6">Aspartate carbamoyltransferase regulatory subunit</fullName>
    </submittedName>
</protein>
<evidence type="ECO:0000259" key="5">
    <source>
        <dbReference type="Pfam" id="PF02748"/>
    </source>
</evidence>
<gene>
    <name evidence="6" type="ORF">AAAX94_06075</name>
</gene>
<feature type="domain" description="Aspartate carbamoyltransferase regulatory subunit C-terminal" evidence="5">
    <location>
        <begin position="97"/>
        <end position="137"/>
    </location>
</feature>
<dbReference type="Pfam" id="PF02748">
    <property type="entry name" value="PyrI_C"/>
    <property type="match status" value="1"/>
</dbReference>
<keyword evidence="1" id="KW-0479">Metal-binding</keyword>
<dbReference type="InterPro" id="IPR036793">
    <property type="entry name" value="Asp_carbatrfase_reg_N_sf"/>
</dbReference>
<dbReference type="InterPro" id="IPR036792">
    <property type="entry name" value="Asp_carbatrfase_reg_C_sf"/>
</dbReference>
<evidence type="ECO:0000259" key="4">
    <source>
        <dbReference type="Pfam" id="PF01948"/>
    </source>
</evidence>
<proteinExistence type="predicted"/>